<dbReference type="AlphaFoldDB" id="A0A7W7XB05"/>
<dbReference type="Proteomes" id="UP000582643">
    <property type="component" value="Unassembled WGS sequence"/>
</dbReference>
<dbReference type="RefSeq" id="WP_184930785.1">
    <property type="nucleotide sequence ID" value="NZ_JACHJY010000003.1"/>
</dbReference>
<proteinExistence type="predicted"/>
<comment type="caution">
    <text evidence="1">The sequence shown here is derived from an EMBL/GenBank/DDBJ whole genome shotgun (WGS) entry which is preliminary data.</text>
</comment>
<keyword evidence="2" id="KW-1185">Reference proteome</keyword>
<evidence type="ECO:0000313" key="2">
    <source>
        <dbReference type="Proteomes" id="UP000582643"/>
    </source>
</evidence>
<name>A0A7W7XB05_9ACTN</name>
<accession>A0A7W7XB05</accession>
<organism evidence="1 2">
    <name type="scientific">Streptomyces nymphaeiformis</name>
    <dbReference type="NCBI Taxonomy" id="2663842"/>
    <lineage>
        <taxon>Bacteria</taxon>
        <taxon>Bacillati</taxon>
        <taxon>Actinomycetota</taxon>
        <taxon>Actinomycetes</taxon>
        <taxon>Kitasatosporales</taxon>
        <taxon>Streptomycetaceae</taxon>
        <taxon>Streptomyces</taxon>
    </lineage>
</organism>
<evidence type="ECO:0000313" key="1">
    <source>
        <dbReference type="EMBL" id="MBB4981497.1"/>
    </source>
</evidence>
<gene>
    <name evidence="1" type="ORF">GGE06_002407</name>
</gene>
<dbReference type="EMBL" id="JACHJY010000003">
    <property type="protein sequence ID" value="MBB4981497.1"/>
    <property type="molecule type" value="Genomic_DNA"/>
</dbReference>
<protein>
    <submittedName>
        <fullName evidence="1">Uncharacterized protein</fullName>
    </submittedName>
</protein>
<sequence>MSAPTPRSARLAQSPAVRLDGRWWLVGGAGAVPVSDPAFTTALDGFAEALSAADRTVADLRARPGEPSASVPNTGGWR</sequence>
<reference evidence="1 2" key="1">
    <citation type="submission" date="2020-08" db="EMBL/GenBank/DDBJ databases">
        <title>Genomic Encyclopedia of Type Strains, Phase III (KMG-III): the genomes of soil and plant-associated and newly described type strains.</title>
        <authorList>
            <person name="Whitman W."/>
        </authorList>
    </citation>
    <scope>NUCLEOTIDE SEQUENCE [LARGE SCALE GENOMIC DNA]</scope>
    <source>
        <strain evidence="1 2">SFB5A</strain>
    </source>
</reference>